<reference evidence="1 2" key="1">
    <citation type="submission" date="2019-02" db="EMBL/GenBank/DDBJ databases">
        <title>Deep-cultivation of Planctomycetes and their phenomic and genomic characterization uncovers novel biology.</title>
        <authorList>
            <person name="Wiegand S."/>
            <person name="Jogler M."/>
            <person name="Boedeker C."/>
            <person name="Pinto D."/>
            <person name="Vollmers J."/>
            <person name="Rivas-Marin E."/>
            <person name="Kohn T."/>
            <person name="Peeters S.H."/>
            <person name="Heuer A."/>
            <person name="Rast P."/>
            <person name="Oberbeckmann S."/>
            <person name="Bunk B."/>
            <person name="Jeske O."/>
            <person name="Meyerdierks A."/>
            <person name="Storesund J.E."/>
            <person name="Kallscheuer N."/>
            <person name="Luecker S."/>
            <person name="Lage O.M."/>
            <person name="Pohl T."/>
            <person name="Merkel B.J."/>
            <person name="Hornburger P."/>
            <person name="Mueller R.-W."/>
            <person name="Bruemmer F."/>
            <person name="Labrenz M."/>
            <person name="Spormann A.M."/>
            <person name="Op den Camp H."/>
            <person name="Overmann J."/>
            <person name="Amann R."/>
            <person name="Jetten M.S.M."/>
            <person name="Mascher T."/>
            <person name="Medema M.H."/>
            <person name="Devos D.P."/>
            <person name="Kaster A.-K."/>
            <person name="Ovreas L."/>
            <person name="Rohde M."/>
            <person name="Galperin M.Y."/>
            <person name="Jogler C."/>
        </authorList>
    </citation>
    <scope>NUCLEOTIDE SEQUENCE [LARGE SCALE GENOMIC DNA]</scope>
    <source>
        <strain evidence="1 2">V6</strain>
    </source>
</reference>
<dbReference type="Proteomes" id="UP000320722">
    <property type="component" value="Chromosome"/>
</dbReference>
<gene>
    <name evidence="1" type="ORF">V6x_23110</name>
</gene>
<accession>A0A517WBH4</accession>
<protein>
    <submittedName>
        <fullName evidence="1">Uncharacterized protein</fullName>
    </submittedName>
</protein>
<dbReference type="EMBL" id="CP036347">
    <property type="protein sequence ID" value="QDU02606.1"/>
    <property type="molecule type" value="Genomic_DNA"/>
</dbReference>
<sequence length="168" mass="18971">MTPEILFQQTSDFYQFLIHPYLSDVDFQRELEAFRGLRAELDRELALTLIQESNWRTRLLGLAVGALLREWSLAPVVLDLIRQPTGISIVPAGAWLMVQHQQAPSLSPDIDGIEFNTGQFDGEVGWILTRLQAQNDGTLTVVPEEEGPNYGQSLQSQLALYERLCSEK</sequence>
<organism evidence="1 2">
    <name type="scientific">Gimesia chilikensis</name>
    <dbReference type="NCBI Taxonomy" id="2605989"/>
    <lineage>
        <taxon>Bacteria</taxon>
        <taxon>Pseudomonadati</taxon>
        <taxon>Planctomycetota</taxon>
        <taxon>Planctomycetia</taxon>
        <taxon>Planctomycetales</taxon>
        <taxon>Planctomycetaceae</taxon>
        <taxon>Gimesia</taxon>
    </lineage>
</organism>
<evidence type="ECO:0000313" key="1">
    <source>
        <dbReference type="EMBL" id="QDU02606.1"/>
    </source>
</evidence>
<dbReference type="RefSeq" id="WP_145039669.1">
    <property type="nucleotide sequence ID" value="NZ_CP036347.1"/>
</dbReference>
<name>A0A517WBH4_9PLAN</name>
<evidence type="ECO:0000313" key="2">
    <source>
        <dbReference type="Proteomes" id="UP000320722"/>
    </source>
</evidence>
<dbReference type="AlphaFoldDB" id="A0A517WBH4"/>
<proteinExistence type="predicted"/>